<dbReference type="Proteomes" id="UP000499080">
    <property type="component" value="Unassembled WGS sequence"/>
</dbReference>
<evidence type="ECO:0000313" key="2">
    <source>
        <dbReference type="Proteomes" id="UP000499080"/>
    </source>
</evidence>
<keyword evidence="2" id="KW-1185">Reference proteome</keyword>
<proteinExistence type="predicted"/>
<reference evidence="1 2" key="1">
    <citation type="journal article" date="2019" name="Sci. Rep.">
        <title>Orb-weaving spider Araneus ventricosus genome elucidates the spidroin gene catalogue.</title>
        <authorList>
            <person name="Kono N."/>
            <person name="Nakamura H."/>
            <person name="Ohtoshi R."/>
            <person name="Moran D.A.P."/>
            <person name="Shinohara A."/>
            <person name="Yoshida Y."/>
            <person name="Fujiwara M."/>
            <person name="Mori M."/>
            <person name="Tomita M."/>
            <person name="Arakawa K."/>
        </authorList>
    </citation>
    <scope>NUCLEOTIDE SEQUENCE [LARGE SCALE GENOMIC DNA]</scope>
</reference>
<sequence length="82" mass="9256">MFWRWRTPSSSTLLTHIPSAGLVGDIFSFVPRCLRVQYPIPRKNLRLYGPVYINSVEERMSSRCCDAQVSRGGAASRLALVI</sequence>
<organism evidence="1 2">
    <name type="scientific">Araneus ventricosus</name>
    <name type="common">Orbweaver spider</name>
    <name type="synonym">Epeira ventricosa</name>
    <dbReference type="NCBI Taxonomy" id="182803"/>
    <lineage>
        <taxon>Eukaryota</taxon>
        <taxon>Metazoa</taxon>
        <taxon>Ecdysozoa</taxon>
        <taxon>Arthropoda</taxon>
        <taxon>Chelicerata</taxon>
        <taxon>Arachnida</taxon>
        <taxon>Araneae</taxon>
        <taxon>Araneomorphae</taxon>
        <taxon>Entelegynae</taxon>
        <taxon>Araneoidea</taxon>
        <taxon>Araneidae</taxon>
        <taxon>Araneus</taxon>
    </lineage>
</organism>
<protein>
    <submittedName>
        <fullName evidence="1">Uncharacterized protein</fullName>
    </submittedName>
</protein>
<accession>A0A4Y2HCM5</accession>
<dbReference type="EMBL" id="BGPR01001848">
    <property type="protein sequence ID" value="GBM63029.1"/>
    <property type="molecule type" value="Genomic_DNA"/>
</dbReference>
<evidence type="ECO:0000313" key="1">
    <source>
        <dbReference type="EMBL" id="GBM63029.1"/>
    </source>
</evidence>
<dbReference type="AlphaFoldDB" id="A0A4Y2HCM5"/>
<gene>
    <name evidence="1" type="ORF">AVEN_54709_1</name>
</gene>
<name>A0A4Y2HCM5_ARAVE</name>
<comment type="caution">
    <text evidence="1">The sequence shown here is derived from an EMBL/GenBank/DDBJ whole genome shotgun (WGS) entry which is preliminary data.</text>
</comment>